<dbReference type="InterPro" id="IPR011518">
    <property type="entry name" value="Transposase_36"/>
</dbReference>
<sequence>MRGEQSASSRRIRRPGGGRKPKVETEPGLLEALAELVQSAIRGDPQAALLWVSKSQRHLARALAARGFTASQKPVGRLLRRLGFSLQANSKTREGASHPDRNAQFDYINTQIKAFQAAGQPTIPVDTKKKEPVGDFKNGGRELRPKGEPEPVRVHDFMLPELGKVAPCGVYDIAANAGWINLGITSDTAAFAVESIRRWWREPGQSRYPDADRILITADCGGSNGVRVRLWKTRLQALADQTGLSVTVAHLPPGTS</sequence>
<feature type="compositionally biased region" description="Basic residues" evidence="1">
    <location>
        <begin position="10"/>
        <end position="20"/>
    </location>
</feature>
<reference evidence="2" key="2">
    <citation type="journal article" date="2014" name="ISME J.">
        <title>Microbial stratification in low pH oxic and suboxic macroscopic growths along an acid mine drainage.</title>
        <authorList>
            <person name="Mendez-Garcia C."/>
            <person name="Mesa V."/>
            <person name="Sprenger R.R."/>
            <person name="Richter M."/>
            <person name="Diez M.S."/>
            <person name="Solano J."/>
            <person name="Bargiela R."/>
            <person name="Golyshina O.V."/>
            <person name="Manteca A."/>
            <person name="Ramos J.L."/>
            <person name="Gallego J.R."/>
            <person name="Llorente I."/>
            <person name="Martins Dos Santos V.A."/>
            <person name="Jensen O.N."/>
            <person name="Pelaez A.I."/>
            <person name="Sanchez J."/>
            <person name="Ferrer M."/>
        </authorList>
    </citation>
    <scope>NUCLEOTIDE SEQUENCE</scope>
</reference>
<name>T1BEQ6_9ZZZZ</name>
<dbReference type="EMBL" id="AUZZ01000691">
    <property type="protein sequence ID" value="EQD67003.1"/>
    <property type="molecule type" value="Genomic_DNA"/>
</dbReference>
<feature type="region of interest" description="Disordered" evidence="1">
    <location>
        <begin position="1"/>
        <end position="26"/>
    </location>
</feature>
<evidence type="ECO:0000256" key="1">
    <source>
        <dbReference type="SAM" id="MobiDB-lite"/>
    </source>
</evidence>
<protein>
    <submittedName>
        <fullName evidence="2">Rhodopirellula transposase family protein</fullName>
    </submittedName>
</protein>
<dbReference type="AlphaFoldDB" id="T1BEQ6"/>
<organism evidence="2">
    <name type="scientific">mine drainage metagenome</name>
    <dbReference type="NCBI Taxonomy" id="410659"/>
    <lineage>
        <taxon>unclassified sequences</taxon>
        <taxon>metagenomes</taxon>
        <taxon>ecological metagenomes</taxon>
    </lineage>
</organism>
<proteinExistence type="predicted"/>
<feature type="compositionally biased region" description="Basic and acidic residues" evidence="1">
    <location>
        <begin position="126"/>
        <end position="149"/>
    </location>
</feature>
<evidence type="ECO:0000313" key="2">
    <source>
        <dbReference type="EMBL" id="EQD67003.1"/>
    </source>
</evidence>
<feature type="non-terminal residue" evidence="2">
    <location>
        <position position="256"/>
    </location>
</feature>
<dbReference type="Pfam" id="PF07592">
    <property type="entry name" value="DDE_Tnp_ISAZ013"/>
    <property type="match status" value="1"/>
</dbReference>
<reference evidence="2" key="1">
    <citation type="submission" date="2013-08" db="EMBL/GenBank/DDBJ databases">
        <authorList>
            <person name="Mendez C."/>
            <person name="Richter M."/>
            <person name="Ferrer M."/>
            <person name="Sanchez J."/>
        </authorList>
    </citation>
    <scope>NUCLEOTIDE SEQUENCE</scope>
</reference>
<gene>
    <name evidence="2" type="ORF">B2A_00899</name>
</gene>
<comment type="caution">
    <text evidence="2">The sequence shown here is derived from an EMBL/GenBank/DDBJ whole genome shotgun (WGS) entry which is preliminary data.</text>
</comment>
<feature type="region of interest" description="Disordered" evidence="1">
    <location>
        <begin position="124"/>
        <end position="149"/>
    </location>
</feature>
<accession>T1BEQ6</accession>
<dbReference type="NCBIfam" id="NF033519">
    <property type="entry name" value="transpos_ISAzo13"/>
    <property type="match status" value="1"/>
</dbReference>